<accession>A0ABP3WQU3</accession>
<evidence type="ECO:0000259" key="11">
    <source>
        <dbReference type="Pfam" id="PF02897"/>
    </source>
</evidence>
<dbReference type="SUPFAM" id="SSF53474">
    <property type="entry name" value="alpha/beta-Hydrolases"/>
    <property type="match status" value="1"/>
</dbReference>
<keyword evidence="3" id="KW-0378">Hydrolase</keyword>
<dbReference type="InterPro" id="IPR002471">
    <property type="entry name" value="Pept_S9_AS"/>
</dbReference>
<feature type="signal peptide" evidence="9">
    <location>
        <begin position="1"/>
        <end position="23"/>
    </location>
</feature>
<dbReference type="Gene3D" id="2.120.10.30">
    <property type="entry name" value="TolB, C-terminal domain"/>
    <property type="match status" value="1"/>
</dbReference>
<dbReference type="PANTHER" id="PTHR42776">
    <property type="entry name" value="SERINE PEPTIDASE S9 FAMILY MEMBER"/>
    <property type="match status" value="1"/>
</dbReference>
<reference evidence="13" key="1">
    <citation type="journal article" date="2019" name="Int. J. Syst. Evol. Microbiol.">
        <title>The Global Catalogue of Microorganisms (GCM) 10K type strain sequencing project: providing services to taxonomists for standard genome sequencing and annotation.</title>
        <authorList>
            <consortium name="The Broad Institute Genomics Platform"/>
            <consortium name="The Broad Institute Genome Sequencing Center for Infectious Disease"/>
            <person name="Wu L."/>
            <person name="Ma J."/>
        </authorList>
    </citation>
    <scope>NUCLEOTIDE SEQUENCE [LARGE SCALE GENOMIC DNA]</scope>
    <source>
        <strain evidence="13">JCM 15896</strain>
    </source>
</reference>
<protein>
    <recommendedName>
        <fullName evidence="7">Acyl-peptide hydrolase</fullName>
    </recommendedName>
    <alternativeName>
        <fullName evidence="6">Acylaminoacyl-peptidase</fullName>
    </alternativeName>
</protein>
<keyword evidence="2" id="KW-0645">Protease</keyword>
<evidence type="ECO:0000256" key="2">
    <source>
        <dbReference type="ARBA" id="ARBA00022670"/>
    </source>
</evidence>
<proteinExistence type="inferred from homology"/>
<organism evidence="12 13">
    <name type="scientific">Aliiglaciecola litoralis</name>
    <dbReference type="NCBI Taxonomy" id="582857"/>
    <lineage>
        <taxon>Bacteria</taxon>
        <taxon>Pseudomonadati</taxon>
        <taxon>Pseudomonadota</taxon>
        <taxon>Gammaproteobacteria</taxon>
        <taxon>Alteromonadales</taxon>
        <taxon>Alteromonadaceae</taxon>
        <taxon>Aliiglaciecola</taxon>
    </lineage>
</organism>
<feature type="domain" description="Peptidase S9 prolyl oligopeptidase catalytic" evidence="10">
    <location>
        <begin position="433"/>
        <end position="638"/>
    </location>
</feature>
<dbReference type="PANTHER" id="PTHR42776:SF27">
    <property type="entry name" value="DIPEPTIDYL PEPTIDASE FAMILY MEMBER 6"/>
    <property type="match status" value="1"/>
</dbReference>
<keyword evidence="5" id="KW-0007">Acetylation</keyword>
<evidence type="ECO:0000256" key="6">
    <source>
        <dbReference type="ARBA" id="ARBA00032284"/>
    </source>
</evidence>
<dbReference type="Proteomes" id="UP001500359">
    <property type="component" value="Unassembled WGS sequence"/>
</dbReference>
<evidence type="ECO:0000256" key="8">
    <source>
        <dbReference type="ARBA" id="ARBA00045885"/>
    </source>
</evidence>
<dbReference type="Gene3D" id="3.40.50.1820">
    <property type="entry name" value="alpha/beta hydrolase"/>
    <property type="match status" value="1"/>
</dbReference>
<feature type="domain" description="Peptidase S9A N-terminal" evidence="11">
    <location>
        <begin position="108"/>
        <end position="370"/>
    </location>
</feature>
<comment type="function">
    <text evidence="8">This enzyme catalyzes the hydrolysis of the N-terminal peptide bond of an N-acetylated peptide to generate an N-acetylated amino acid and a peptide with a free N-terminus. It preferentially cleaves off Ac-Ala, Ac-Met and Ac-Ser. Also, involved in the degradation of oxidized and glycated proteins.</text>
</comment>
<evidence type="ECO:0000256" key="7">
    <source>
        <dbReference type="ARBA" id="ARBA00032596"/>
    </source>
</evidence>
<keyword evidence="13" id="KW-1185">Reference proteome</keyword>
<evidence type="ECO:0000313" key="12">
    <source>
        <dbReference type="EMBL" id="GAA0855479.1"/>
    </source>
</evidence>
<sequence>MKIYVAVLLTNFTVLSLCSSAQAQQVWPYPDDVPKIQPLKIGTASDRPIDISRFLLARGALSAQVNVQASHVAFSSRVTGVSQLWVMPIQGGQARQLTYGNGITFFRWHPDGQRLIYGADNDGDERDAYYLIDVSGKQESLVMPSSDAYRSFGDFHSEGNRFSYSSTERNGRDFDIYVFDMQRNKSELVYQSEYGFFPRQWRPNTDQMLVTEVVGEDGENVYLLDTKTKQMVPIFKPKVSAAFSHFNWHKSGNGFFFISNDDSELLSLRFYHMDSKNTDIIVKTDAELDDVVLCDGGEQLLYSINDNGFETLYSTKTSTFSPKQIQLPQGTLQLSCSKEKDAVVTLNGPKTPGSIYRIDIKSGQSQLLREPDLAGIDPQLLQTPEVITFPARDGVMLQGLLYLPKDIKGKPPLVIDIHGGPSAQARPTWMPLTQYLVGKGIAVLDINVRGSTGFGKTYARLDNQEKRLDSVRDLVDALAWLKKQGKVDADNAAAMGGSYGGYMVNAVMGTYPDAFAAGASFVGVADWVKALENASPALKASDRVEYGDISDPVWQEFYAVNSPINTVNNIRAPMFYQHGVNDPRDPVTESDIMVNALREQNIPVTYLRMPDEGHAVSKLTNRVAMYRQLAHFLETHLQAKQ</sequence>
<dbReference type="InterPro" id="IPR029058">
    <property type="entry name" value="AB_hydrolase_fold"/>
</dbReference>
<dbReference type="EMBL" id="BAAAFD010000003">
    <property type="protein sequence ID" value="GAA0855479.1"/>
    <property type="molecule type" value="Genomic_DNA"/>
</dbReference>
<dbReference type="InterPro" id="IPR023302">
    <property type="entry name" value="Pept_S9A_N"/>
</dbReference>
<feature type="chain" id="PRO_5046533633" description="Acyl-peptide hydrolase" evidence="9">
    <location>
        <begin position="24"/>
        <end position="641"/>
    </location>
</feature>
<dbReference type="InterPro" id="IPR002470">
    <property type="entry name" value="Peptidase_S9A"/>
</dbReference>
<evidence type="ECO:0000259" key="10">
    <source>
        <dbReference type="Pfam" id="PF00326"/>
    </source>
</evidence>
<dbReference type="SUPFAM" id="SSF82171">
    <property type="entry name" value="DPP6 N-terminal domain-like"/>
    <property type="match status" value="1"/>
</dbReference>
<dbReference type="PRINTS" id="PR00862">
    <property type="entry name" value="PROLIGOPTASE"/>
</dbReference>
<gene>
    <name evidence="12" type="ORF">GCM10009114_14450</name>
</gene>
<evidence type="ECO:0000256" key="3">
    <source>
        <dbReference type="ARBA" id="ARBA00022801"/>
    </source>
</evidence>
<comment type="similarity">
    <text evidence="1">Belongs to the peptidase S9A family.</text>
</comment>
<dbReference type="Pfam" id="PF00326">
    <property type="entry name" value="Peptidase_S9"/>
    <property type="match status" value="1"/>
</dbReference>
<evidence type="ECO:0000313" key="13">
    <source>
        <dbReference type="Proteomes" id="UP001500359"/>
    </source>
</evidence>
<name>A0ABP3WQU3_9ALTE</name>
<keyword evidence="9" id="KW-0732">Signal</keyword>
<evidence type="ECO:0000256" key="1">
    <source>
        <dbReference type="ARBA" id="ARBA00005228"/>
    </source>
</evidence>
<evidence type="ECO:0000256" key="4">
    <source>
        <dbReference type="ARBA" id="ARBA00022825"/>
    </source>
</evidence>
<dbReference type="InterPro" id="IPR011042">
    <property type="entry name" value="6-blade_b-propeller_TolB-like"/>
</dbReference>
<keyword evidence="4" id="KW-0720">Serine protease</keyword>
<dbReference type="Pfam" id="PF02897">
    <property type="entry name" value="Peptidase_S9_N"/>
    <property type="match status" value="1"/>
</dbReference>
<dbReference type="InterPro" id="IPR001375">
    <property type="entry name" value="Peptidase_S9_cat"/>
</dbReference>
<comment type="caution">
    <text evidence="12">The sequence shown here is derived from an EMBL/GenBank/DDBJ whole genome shotgun (WGS) entry which is preliminary data.</text>
</comment>
<dbReference type="PROSITE" id="PS00708">
    <property type="entry name" value="PRO_ENDOPEP_SER"/>
    <property type="match status" value="1"/>
</dbReference>
<evidence type="ECO:0000256" key="9">
    <source>
        <dbReference type="SAM" id="SignalP"/>
    </source>
</evidence>
<evidence type="ECO:0000256" key="5">
    <source>
        <dbReference type="ARBA" id="ARBA00022990"/>
    </source>
</evidence>